<dbReference type="GO" id="GO:0016491">
    <property type="term" value="F:oxidoreductase activity"/>
    <property type="evidence" value="ECO:0007669"/>
    <property type="project" value="TreeGrafter"/>
</dbReference>
<dbReference type="PANTHER" id="PTHR35038">
    <property type="entry name" value="DISSIMILATORY SULFITE REDUCTASE SIRA"/>
    <property type="match status" value="1"/>
</dbReference>
<name>A0A1W1X1Q5_9BACT</name>
<keyword evidence="4" id="KW-1185">Reference proteome</keyword>
<dbReference type="InterPro" id="IPR036280">
    <property type="entry name" value="Multihaem_cyt_sf"/>
</dbReference>
<dbReference type="SUPFAM" id="SSF48695">
    <property type="entry name" value="Multiheme cytochromes"/>
    <property type="match status" value="1"/>
</dbReference>
<accession>A0A1W1X1Q5</accession>
<dbReference type="AlphaFoldDB" id="A0A1W1X1Q5"/>
<proteinExistence type="predicted"/>
<dbReference type="PANTHER" id="PTHR35038:SF8">
    <property type="entry name" value="C-TYPE POLYHEME CYTOCHROME OMCC"/>
    <property type="match status" value="1"/>
</dbReference>
<keyword evidence="1 2" id="KW-0732">Signal</keyword>
<organism evidence="3 4">
    <name type="scientific">Desulfacinum hydrothermale DSM 13146</name>
    <dbReference type="NCBI Taxonomy" id="1121390"/>
    <lineage>
        <taxon>Bacteria</taxon>
        <taxon>Pseudomonadati</taxon>
        <taxon>Thermodesulfobacteriota</taxon>
        <taxon>Syntrophobacteria</taxon>
        <taxon>Syntrophobacterales</taxon>
        <taxon>Syntrophobacteraceae</taxon>
        <taxon>Desulfacinum</taxon>
    </lineage>
</organism>
<evidence type="ECO:0000256" key="2">
    <source>
        <dbReference type="SAM" id="SignalP"/>
    </source>
</evidence>
<evidence type="ECO:0000256" key="1">
    <source>
        <dbReference type="ARBA" id="ARBA00022729"/>
    </source>
</evidence>
<feature type="chain" id="PRO_5012077024" evidence="2">
    <location>
        <begin position="26"/>
        <end position="359"/>
    </location>
</feature>
<dbReference type="OrthoDB" id="9783375at2"/>
<dbReference type="STRING" id="1121390.SAMN02746041_00407"/>
<dbReference type="EMBL" id="FWXF01000001">
    <property type="protein sequence ID" value="SMC17827.1"/>
    <property type="molecule type" value="Genomic_DNA"/>
</dbReference>
<gene>
    <name evidence="3" type="ORF">SAMN02746041_00407</name>
</gene>
<dbReference type="InterPro" id="IPR051829">
    <property type="entry name" value="Multiheme_Cytochr_ET"/>
</dbReference>
<dbReference type="Gene3D" id="1.10.1130.10">
    <property type="entry name" value="Flavocytochrome C3, Chain A"/>
    <property type="match status" value="1"/>
</dbReference>
<evidence type="ECO:0000313" key="3">
    <source>
        <dbReference type="EMBL" id="SMC17827.1"/>
    </source>
</evidence>
<dbReference type="Proteomes" id="UP000192783">
    <property type="component" value="Unassembled WGS sequence"/>
</dbReference>
<sequence length="359" mass="40165">MMRRMLLAVLFLCAVVLYAHGPAEAGEGPCLTSFFTKSLHFSGKGMRYWYEEPNGFMSITGIPYNQLGCKKCHATSCDACHMTQKGEKKRFSKRAAKSMNTCMACHSREGLTFKLDGRHNQLDVHVAAGMVCSDCHYRSDVHGDGRERTSMRHPKAVRATCEECHVQQERESPAYDPDTPSHSAHGGKLACAACHVTNTMSCYNCHFGAFLKTGQKKGNFLPEKSWMLLINYNGQVTSGNVMSLVYKNRPFVAYVPYFTHSISAQGRRCDDCHGNAAVQRMVKGEKVPVMRFENGTLIPWQGVVPTIPNKLDWVYLDKTPQGWRPLQDAQPAKIQFAAYGQPMTEKQLEALAQKPQAKQ</sequence>
<feature type="signal peptide" evidence="2">
    <location>
        <begin position="1"/>
        <end position="25"/>
    </location>
</feature>
<protein>
    <submittedName>
        <fullName evidence="3">Uncharacterized protein</fullName>
    </submittedName>
</protein>
<reference evidence="3 4" key="1">
    <citation type="submission" date="2017-04" db="EMBL/GenBank/DDBJ databases">
        <authorList>
            <person name="Afonso C.L."/>
            <person name="Miller P.J."/>
            <person name="Scott M.A."/>
            <person name="Spackman E."/>
            <person name="Goraichik I."/>
            <person name="Dimitrov K.M."/>
            <person name="Suarez D.L."/>
            <person name="Swayne D.E."/>
        </authorList>
    </citation>
    <scope>NUCLEOTIDE SEQUENCE [LARGE SCALE GENOMIC DNA]</scope>
    <source>
        <strain evidence="3 4">DSM 13146</strain>
    </source>
</reference>
<evidence type="ECO:0000313" key="4">
    <source>
        <dbReference type="Proteomes" id="UP000192783"/>
    </source>
</evidence>
<dbReference type="RefSeq" id="WP_084055864.1">
    <property type="nucleotide sequence ID" value="NZ_FWXF01000001.1"/>
</dbReference>